<feature type="non-terminal residue" evidence="2">
    <location>
        <position position="1"/>
    </location>
</feature>
<evidence type="ECO:0000256" key="1">
    <source>
        <dbReference type="SAM" id="MobiDB-lite"/>
    </source>
</evidence>
<proteinExistence type="predicted"/>
<accession>A0A9W8MC37</accession>
<feature type="compositionally biased region" description="Polar residues" evidence="1">
    <location>
        <begin position="205"/>
        <end position="225"/>
    </location>
</feature>
<organism evidence="2 3">
    <name type="scientific">Candolleomyces eurysporus</name>
    <dbReference type="NCBI Taxonomy" id="2828524"/>
    <lineage>
        <taxon>Eukaryota</taxon>
        <taxon>Fungi</taxon>
        <taxon>Dikarya</taxon>
        <taxon>Basidiomycota</taxon>
        <taxon>Agaricomycotina</taxon>
        <taxon>Agaricomycetes</taxon>
        <taxon>Agaricomycetidae</taxon>
        <taxon>Agaricales</taxon>
        <taxon>Agaricineae</taxon>
        <taxon>Psathyrellaceae</taxon>
        <taxon>Candolleomyces</taxon>
    </lineage>
</organism>
<gene>
    <name evidence="2" type="ORF">H1R20_g13431</name>
</gene>
<dbReference type="AlphaFoldDB" id="A0A9W8MC37"/>
<feature type="region of interest" description="Disordered" evidence="1">
    <location>
        <begin position="197"/>
        <end position="225"/>
    </location>
</feature>
<evidence type="ECO:0000313" key="3">
    <source>
        <dbReference type="Proteomes" id="UP001140091"/>
    </source>
</evidence>
<dbReference type="EMBL" id="JANBPK010001299">
    <property type="protein sequence ID" value="KAJ2923663.1"/>
    <property type="molecule type" value="Genomic_DNA"/>
</dbReference>
<reference evidence="2" key="1">
    <citation type="submission" date="2022-06" db="EMBL/GenBank/DDBJ databases">
        <title>Genome Sequence of Candolleomyces eurysporus.</title>
        <authorList>
            <person name="Buettner E."/>
        </authorList>
    </citation>
    <scope>NUCLEOTIDE SEQUENCE</scope>
    <source>
        <strain evidence="2">VTCC 930004</strain>
    </source>
</reference>
<keyword evidence="3" id="KW-1185">Reference proteome</keyword>
<dbReference type="OrthoDB" id="3183767at2759"/>
<evidence type="ECO:0000313" key="2">
    <source>
        <dbReference type="EMBL" id="KAJ2923663.1"/>
    </source>
</evidence>
<sequence length="283" mass="32696">MYAVQRDQDVIHLETPQCNIMLLNADFSVSGDHNLYLYSRVLGIYHANVSYIGILPDGTRQYDSFRLDVVWGQWYEALDHPGKEEFQLDLLHLCPLETPQSLHFIDPADILRAAHLIPQFSLGEVDTLPPKSCLVTPQESEWKAYYINRFIDRDMFMRYQYGMSVGHIYMHSLFPCPKLPSIPSDFDYALQEFPPQVCGPEQPKASGSNVTLSDQPSQSIPTPRETSQYFMDPLIPGCNFPLAENQFILHDEQDEADHVDYDYFDNMNNREVLAHEEMYGEFQ</sequence>
<comment type="caution">
    <text evidence="2">The sequence shown here is derived from an EMBL/GenBank/DDBJ whole genome shotgun (WGS) entry which is preliminary data.</text>
</comment>
<dbReference type="Proteomes" id="UP001140091">
    <property type="component" value="Unassembled WGS sequence"/>
</dbReference>
<protein>
    <submittedName>
        <fullName evidence="2">Uncharacterized protein</fullName>
    </submittedName>
</protein>
<name>A0A9W8MC37_9AGAR</name>